<organism evidence="2 3">
    <name type="scientific">Lachancea mirantina</name>
    <dbReference type="NCBI Taxonomy" id="1230905"/>
    <lineage>
        <taxon>Eukaryota</taxon>
        <taxon>Fungi</taxon>
        <taxon>Dikarya</taxon>
        <taxon>Ascomycota</taxon>
        <taxon>Saccharomycotina</taxon>
        <taxon>Saccharomycetes</taxon>
        <taxon>Saccharomycetales</taxon>
        <taxon>Saccharomycetaceae</taxon>
        <taxon>Lachancea</taxon>
    </lineage>
</organism>
<evidence type="ECO:0000256" key="1">
    <source>
        <dbReference type="SAM" id="Phobius"/>
    </source>
</evidence>
<dbReference type="InterPro" id="IPR052786">
    <property type="entry name" value="Spore_wall_assembly"/>
</dbReference>
<keyword evidence="1" id="KW-1133">Transmembrane helix</keyword>
<name>A0A1G4JZ72_9SACH</name>
<feature type="transmembrane region" description="Helical" evidence="1">
    <location>
        <begin position="129"/>
        <end position="153"/>
    </location>
</feature>
<protein>
    <submittedName>
        <fullName evidence="2">LAMI_0F06722g1_1</fullName>
    </submittedName>
</protein>
<dbReference type="EMBL" id="LT598467">
    <property type="protein sequence ID" value="SCU96488.1"/>
    <property type="molecule type" value="Genomic_DNA"/>
</dbReference>
<feature type="transmembrane region" description="Helical" evidence="1">
    <location>
        <begin position="20"/>
        <end position="43"/>
    </location>
</feature>
<dbReference type="GO" id="GO:0005619">
    <property type="term" value="C:ascospore wall"/>
    <property type="evidence" value="ECO:0007669"/>
    <property type="project" value="TreeGrafter"/>
</dbReference>
<proteinExistence type="predicted"/>
<reference evidence="3" key="1">
    <citation type="submission" date="2016-03" db="EMBL/GenBank/DDBJ databases">
        <authorList>
            <person name="Devillers H."/>
        </authorList>
    </citation>
    <scope>NUCLEOTIDE SEQUENCE [LARGE SCALE GENOMIC DNA]</scope>
</reference>
<keyword evidence="3" id="KW-1185">Reference proteome</keyword>
<dbReference type="AlphaFoldDB" id="A0A1G4JZ72"/>
<dbReference type="GO" id="GO:0005811">
    <property type="term" value="C:lipid droplet"/>
    <property type="evidence" value="ECO:0007669"/>
    <property type="project" value="TreeGrafter"/>
</dbReference>
<evidence type="ECO:0000313" key="2">
    <source>
        <dbReference type="EMBL" id="SCU96488.1"/>
    </source>
</evidence>
<accession>A0A1G4JZ72</accession>
<feature type="transmembrane region" description="Helical" evidence="1">
    <location>
        <begin position="49"/>
        <end position="70"/>
    </location>
</feature>
<dbReference type="PANTHER" id="PTHR34292:SF3">
    <property type="entry name" value="OUTER SPORE WALL PROTEIN LDS2-RELATED"/>
    <property type="match status" value="1"/>
</dbReference>
<gene>
    <name evidence="2" type="ORF">LAMI_0F06722G</name>
</gene>
<keyword evidence="1" id="KW-0472">Membrane</keyword>
<dbReference type="PANTHER" id="PTHR34292">
    <property type="entry name" value="OUTER SPORE WALL PROTEIN LDS1"/>
    <property type="match status" value="1"/>
</dbReference>
<dbReference type="Proteomes" id="UP000191024">
    <property type="component" value="Chromosome F"/>
</dbReference>
<sequence>MGIFVFFEKNYFWKEACLVFLTYSTKFILIAILYYFIIFPFVLGISTLLLGPLGVTVAVIHSVLHVNCYANKTTRLASARHGLQIFNKLMQNSDDRHRMTLGLVNWNIRKDQWRGTHWSRRLPSMLCRFVRVWVSSTAQFLLSLVPIVGIILVSQLNVANRGYDYAEIFLELQMPNAIQNGMAYYEEFGKNAIFGQVAGILESIPILSGLLITTNYVARALWFQDDLISAMSSN</sequence>
<dbReference type="GO" id="GO:0005628">
    <property type="term" value="C:prospore membrane"/>
    <property type="evidence" value="ECO:0007669"/>
    <property type="project" value="TreeGrafter"/>
</dbReference>
<dbReference type="OrthoDB" id="4061312at2759"/>
<keyword evidence="1" id="KW-0812">Transmembrane</keyword>
<evidence type="ECO:0000313" key="3">
    <source>
        <dbReference type="Proteomes" id="UP000191024"/>
    </source>
</evidence>